<dbReference type="Pfam" id="PF03184">
    <property type="entry name" value="DDE_1"/>
    <property type="match status" value="1"/>
</dbReference>
<dbReference type="CDD" id="cd15489">
    <property type="entry name" value="PHD_SF"/>
    <property type="match status" value="1"/>
</dbReference>
<evidence type="ECO:0000259" key="8">
    <source>
        <dbReference type="PROSITE" id="PS51253"/>
    </source>
</evidence>
<organism evidence="9 10">
    <name type="scientific">Periplaneta americana</name>
    <name type="common">American cockroach</name>
    <name type="synonym">Blatta americana</name>
    <dbReference type="NCBI Taxonomy" id="6978"/>
    <lineage>
        <taxon>Eukaryota</taxon>
        <taxon>Metazoa</taxon>
        <taxon>Ecdysozoa</taxon>
        <taxon>Arthropoda</taxon>
        <taxon>Hexapoda</taxon>
        <taxon>Insecta</taxon>
        <taxon>Pterygota</taxon>
        <taxon>Neoptera</taxon>
        <taxon>Polyneoptera</taxon>
        <taxon>Dictyoptera</taxon>
        <taxon>Blattodea</taxon>
        <taxon>Blattoidea</taxon>
        <taxon>Blattidae</taxon>
        <taxon>Blattinae</taxon>
        <taxon>Periplaneta</taxon>
    </lineage>
</organism>
<evidence type="ECO:0000256" key="6">
    <source>
        <dbReference type="ARBA" id="ARBA00023242"/>
    </source>
</evidence>
<dbReference type="InterPro" id="IPR009057">
    <property type="entry name" value="Homeodomain-like_sf"/>
</dbReference>
<evidence type="ECO:0000256" key="3">
    <source>
        <dbReference type="ARBA" id="ARBA00022771"/>
    </source>
</evidence>
<keyword evidence="3" id="KW-0863">Zinc-finger</keyword>
<proteinExistence type="predicted"/>
<name>A0ABQ8TEG1_PERAM</name>
<accession>A0ABQ8TEG1</accession>
<dbReference type="PANTHER" id="PTHR19303">
    <property type="entry name" value="TRANSPOSON"/>
    <property type="match status" value="1"/>
</dbReference>
<dbReference type="Gene3D" id="3.30.420.10">
    <property type="entry name" value="Ribonuclease H-like superfamily/Ribonuclease H"/>
    <property type="match status" value="1"/>
</dbReference>
<protein>
    <recommendedName>
        <fullName evidence="8">HTH CENPB-type domain-containing protein</fullName>
    </recommendedName>
</protein>
<dbReference type="InterPro" id="IPR006600">
    <property type="entry name" value="HTH_CenpB_DNA-bd_dom"/>
</dbReference>
<comment type="caution">
    <text evidence="9">The sequence shown here is derived from an EMBL/GenBank/DDBJ whole genome shotgun (WGS) entry which is preliminary data.</text>
</comment>
<dbReference type="InterPro" id="IPR001965">
    <property type="entry name" value="Znf_PHD"/>
</dbReference>
<dbReference type="InterPro" id="IPR036397">
    <property type="entry name" value="RNaseH_sf"/>
</dbReference>
<dbReference type="InterPro" id="IPR007889">
    <property type="entry name" value="HTH_Psq"/>
</dbReference>
<dbReference type="EMBL" id="JAJSOF020000011">
    <property type="protein sequence ID" value="KAJ4444653.1"/>
    <property type="molecule type" value="Genomic_DNA"/>
</dbReference>
<keyword evidence="5" id="KW-0238">DNA-binding</keyword>
<feature type="compositionally biased region" description="Polar residues" evidence="7">
    <location>
        <begin position="424"/>
        <end position="439"/>
    </location>
</feature>
<dbReference type="PROSITE" id="PS51253">
    <property type="entry name" value="HTH_CENPB"/>
    <property type="match status" value="1"/>
</dbReference>
<evidence type="ECO:0000256" key="4">
    <source>
        <dbReference type="ARBA" id="ARBA00022833"/>
    </source>
</evidence>
<dbReference type="InterPro" id="IPR011011">
    <property type="entry name" value="Znf_FYVE_PHD"/>
</dbReference>
<dbReference type="Pfam" id="PF05225">
    <property type="entry name" value="HTH_psq"/>
    <property type="match status" value="1"/>
</dbReference>
<dbReference type="InterPro" id="IPR050863">
    <property type="entry name" value="CenT-Element_Derived"/>
</dbReference>
<dbReference type="InterPro" id="IPR004875">
    <property type="entry name" value="DDE_SF_endonuclease_dom"/>
</dbReference>
<evidence type="ECO:0000256" key="1">
    <source>
        <dbReference type="ARBA" id="ARBA00004123"/>
    </source>
</evidence>
<keyword evidence="2" id="KW-0479">Metal-binding</keyword>
<sequence>MPRTYVKKTTHGSWSKVAMEEAVTSIKEGRYSIRKAANVFGVPFSTLQRRTSASEDSPVLTVGRKPVLSLDVERALATRLIYLSKRGFGLTPKTVRKYAYQYVSTREIQHNFNIQNEMAGEDWFQGFLRRNPELSLRKSEGLSRARINGMTRDNVDQFYEQLKKLTIECNLEGRPECLYNQDETGLPMNNKPPNVVAQKGSRDVVSLTNVERGENVTVMACVSATGAYIPPFVIFKGKRMRAEFSDNMPAGTEACMTESGWVNEEAFGKWLKHFNKHRTPGKVILILDGHHSHTSFATADLCEKYGIEVLLLPPHTTHALQPLDVCIFKPLKSYYNSHGTSWQHSNPNRAISKLSFGSIFKKAWDSAATVGNGVKGFEVTGIYPLNRTAIASHKFVSEFGPNQDNSSVALNDVSPEPKSPEQPPNSSQLSRPTATPEASTSHEDVRSLLPSPAKITPMKRRKTIRPTSLVLTSPENISHLKAKAAETKKRIARVQKKGDVKKKKQSVNIICDSSEEDGETEEQKDEDETESVCNFCKMSYNDDRSSHAGDWIQCQKCKLWYHERCVNAFGRKQFVCGICMWKK</sequence>
<dbReference type="InterPro" id="IPR019786">
    <property type="entry name" value="Zinc_finger_PHD-type_CS"/>
</dbReference>
<dbReference type="SUPFAM" id="SSF57903">
    <property type="entry name" value="FYVE/PHD zinc finger"/>
    <property type="match status" value="1"/>
</dbReference>
<dbReference type="InterPro" id="IPR013083">
    <property type="entry name" value="Znf_RING/FYVE/PHD"/>
</dbReference>
<dbReference type="SUPFAM" id="SSF46689">
    <property type="entry name" value="Homeodomain-like"/>
    <property type="match status" value="1"/>
</dbReference>
<keyword evidence="6" id="KW-0539">Nucleus</keyword>
<evidence type="ECO:0000256" key="2">
    <source>
        <dbReference type="ARBA" id="ARBA00022723"/>
    </source>
</evidence>
<feature type="domain" description="HTH CENPB-type" evidence="8">
    <location>
        <begin position="60"/>
        <end position="137"/>
    </location>
</feature>
<gene>
    <name evidence="9" type="ORF">ANN_06449</name>
</gene>
<evidence type="ECO:0000256" key="7">
    <source>
        <dbReference type="SAM" id="MobiDB-lite"/>
    </source>
</evidence>
<evidence type="ECO:0000256" key="5">
    <source>
        <dbReference type="ARBA" id="ARBA00023125"/>
    </source>
</evidence>
<dbReference type="PROSITE" id="PS01359">
    <property type="entry name" value="ZF_PHD_1"/>
    <property type="match status" value="1"/>
</dbReference>
<evidence type="ECO:0000313" key="9">
    <source>
        <dbReference type="EMBL" id="KAJ4444653.1"/>
    </source>
</evidence>
<keyword evidence="10" id="KW-1185">Reference proteome</keyword>
<dbReference type="Gene3D" id="1.10.10.60">
    <property type="entry name" value="Homeodomain-like"/>
    <property type="match status" value="1"/>
</dbReference>
<feature type="region of interest" description="Disordered" evidence="7">
    <location>
        <begin position="401"/>
        <end position="467"/>
    </location>
</feature>
<evidence type="ECO:0000313" key="10">
    <source>
        <dbReference type="Proteomes" id="UP001148838"/>
    </source>
</evidence>
<dbReference type="Proteomes" id="UP001148838">
    <property type="component" value="Unassembled WGS sequence"/>
</dbReference>
<reference evidence="9 10" key="1">
    <citation type="journal article" date="2022" name="Allergy">
        <title>Genome assembly and annotation of Periplaneta americana reveal a comprehensive cockroach allergen profile.</title>
        <authorList>
            <person name="Wang L."/>
            <person name="Xiong Q."/>
            <person name="Saelim N."/>
            <person name="Wang L."/>
            <person name="Nong W."/>
            <person name="Wan A.T."/>
            <person name="Shi M."/>
            <person name="Liu X."/>
            <person name="Cao Q."/>
            <person name="Hui J.H.L."/>
            <person name="Sookrung N."/>
            <person name="Leung T.F."/>
            <person name="Tungtrongchitr A."/>
            <person name="Tsui S.K.W."/>
        </authorList>
    </citation>
    <scope>NUCLEOTIDE SEQUENCE [LARGE SCALE GENOMIC DNA]</scope>
    <source>
        <strain evidence="9">PWHHKU_190912</strain>
    </source>
</reference>
<comment type="subcellular location">
    <subcellularLocation>
        <location evidence="1">Nucleus</location>
    </subcellularLocation>
</comment>
<dbReference type="SMART" id="SM00249">
    <property type="entry name" value="PHD"/>
    <property type="match status" value="1"/>
</dbReference>
<dbReference type="PANTHER" id="PTHR19303:SF74">
    <property type="entry name" value="POGO TRANSPOSABLE ELEMENT WITH KRAB DOMAIN"/>
    <property type="match status" value="1"/>
</dbReference>
<dbReference type="Gene3D" id="3.30.40.10">
    <property type="entry name" value="Zinc/RING finger domain, C3HC4 (zinc finger)"/>
    <property type="match status" value="1"/>
</dbReference>
<keyword evidence="4" id="KW-0862">Zinc</keyword>